<evidence type="ECO:0000313" key="3">
    <source>
        <dbReference type="EMBL" id="KAJ6624277.1"/>
    </source>
</evidence>
<dbReference type="EMBL" id="WJQU01003509">
    <property type="protein sequence ID" value="KAJ6624277.1"/>
    <property type="molecule type" value="Genomic_DNA"/>
</dbReference>
<feature type="region of interest" description="Disordered" evidence="1">
    <location>
        <begin position="200"/>
        <end position="236"/>
    </location>
</feature>
<keyword evidence="2" id="KW-0732">Signal</keyword>
<organism evidence="3 4">
    <name type="scientific">Pseudolycoriella hygida</name>
    <dbReference type="NCBI Taxonomy" id="35572"/>
    <lineage>
        <taxon>Eukaryota</taxon>
        <taxon>Metazoa</taxon>
        <taxon>Ecdysozoa</taxon>
        <taxon>Arthropoda</taxon>
        <taxon>Hexapoda</taxon>
        <taxon>Insecta</taxon>
        <taxon>Pterygota</taxon>
        <taxon>Neoptera</taxon>
        <taxon>Endopterygota</taxon>
        <taxon>Diptera</taxon>
        <taxon>Nematocera</taxon>
        <taxon>Sciaroidea</taxon>
        <taxon>Sciaridae</taxon>
        <taxon>Pseudolycoriella</taxon>
    </lineage>
</organism>
<gene>
    <name evidence="3" type="ORF">Bhyg_17040</name>
</gene>
<feature type="chain" id="PRO_5040130576" evidence="2">
    <location>
        <begin position="23"/>
        <end position="236"/>
    </location>
</feature>
<reference evidence="3" key="1">
    <citation type="submission" date="2022-07" db="EMBL/GenBank/DDBJ databases">
        <authorList>
            <person name="Trinca V."/>
            <person name="Uliana J.V.C."/>
            <person name="Torres T.T."/>
            <person name="Ward R.J."/>
            <person name="Monesi N."/>
        </authorList>
    </citation>
    <scope>NUCLEOTIDE SEQUENCE</scope>
    <source>
        <strain evidence="3">HSMRA1968</strain>
        <tissue evidence="3">Whole embryos</tissue>
    </source>
</reference>
<dbReference type="Proteomes" id="UP001151699">
    <property type="component" value="Unassembled WGS sequence"/>
</dbReference>
<sequence length="236" mass="26270">MLNLKVMLIIGLLFIGLTATTAEEIEKERNEETLSILPLESKSLSSTTIPSISPSDVSNSSSQPTTSHVDDERTSSNTSNTTRQEIHSDEKSATTMNSLQMNSQPMSVPIDNIFNENDDDRLMNTNKHVRVHNGEKQIDENDDSSVPLVAMTKQHAEGRALNLTGASLINEMANRKAVEMINFVTTQSSAIARAKEDLSDVSMDDDEEDSMHDMHVLNEDTEVDVNECINNERRYK</sequence>
<evidence type="ECO:0000256" key="1">
    <source>
        <dbReference type="SAM" id="MobiDB-lite"/>
    </source>
</evidence>
<evidence type="ECO:0000313" key="4">
    <source>
        <dbReference type="Proteomes" id="UP001151699"/>
    </source>
</evidence>
<proteinExistence type="predicted"/>
<dbReference type="AlphaFoldDB" id="A0A9Q0MI71"/>
<name>A0A9Q0MI71_9DIPT</name>
<evidence type="ECO:0000256" key="2">
    <source>
        <dbReference type="SAM" id="SignalP"/>
    </source>
</evidence>
<accession>A0A9Q0MI71</accession>
<feature type="region of interest" description="Disordered" evidence="1">
    <location>
        <begin position="43"/>
        <end position="92"/>
    </location>
</feature>
<feature type="non-terminal residue" evidence="3">
    <location>
        <position position="236"/>
    </location>
</feature>
<feature type="signal peptide" evidence="2">
    <location>
        <begin position="1"/>
        <end position="22"/>
    </location>
</feature>
<comment type="caution">
    <text evidence="3">The sequence shown here is derived from an EMBL/GenBank/DDBJ whole genome shotgun (WGS) entry which is preliminary data.</text>
</comment>
<feature type="compositionally biased region" description="Low complexity" evidence="1">
    <location>
        <begin position="43"/>
        <end position="67"/>
    </location>
</feature>
<keyword evidence="4" id="KW-1185">Reference proteome</keyword>
<protein>
    <submittedName>
        <fullName evidence="3">Uncharacterized protein</fullName>
    </submittedName>
</protein>